<evidence type="ECO:0000256" key="1">
    <source>
        <dbReference type="SAM" id="Phobius"/>
    </source>
</evidence>
<evidence type="ECO:0008006" key="4">
    <source>
        <dbReference type="Google" id="ProtNLM"/>
    </source>
</evidence>
<protein>
    <recommendedName>
        <fullName evidence="4">Transmembrane protein DUF3556</fullName>
    </recommendedName>
</protein>
<feature type="transmembrane region" description="Helical" evidence="1">
    <location>
        <begin position="179"/>
        <end position="196"/>
    </location>
</feature>
<comment type="caution">
    <text evidence="2">The sequence shown here is derived from an EMBL/GenBank/DDBJ whole genome shotgun (WGS) entry which is preliminary data.</text>
</comment>
<proteinExistence type="predicted"/>
<feature type="transmembrane region" description="Helical" evidence="1">
    <location>
        <begin position="311"/>
        <end position="328"/>
    </location>
</feature>
<dbReference type="Pfam" id="PF12077">
    <property type="entry name" value="DUF3556"/>
    <property type="match status" value="1"/>
</dbReference>
<evidence type="ECO:0000313" key="2">
    <source>
        <dbReference type="EMBL" id="MBB5915694.1"/>
    </source>
</evidence>
<dbReference type="EMBL" id="JACHIT010000002">
    <property type="protein sequence ID" value="MBB5915694.1"/>
    <property type="molecule type" value="Genomic_DNA"/>
</dbReference>
<keyword evidence="1" id="KW-1133">Transmembrane helix</keyword>
<feature type="transmembrane region" description="Helical" evidence="1">
    <location>
        <begin position="365"/>
        <end position="384"/>
    </location>
</feature>
<reference evidence="2 3" key="1">
    <citation type="submission" date="2020-08" db="EMBL/GenBank/DDBJ databases">
        <title>Sequencing the genomes of 1000 actinobacteria strains.</title>
        <authorList>
            <person name="Klenk H.-P."/>
        </authorList>
    </citation>
    <scope>NUCLEOTIDE SEQUENCE [LARGE SCALE GENOMIC DNA]</scope>
    <source>
        <strain evidence="2 3">DSM 43582</strain>
    </source>
</reference>
<evidence type="ECO:0000313" key="3">
    <source>
        <dbReference type="Proteomes" id="UP000540412"/>
    </source>
</evidence>
<dbReference type="InterPro" id="IPR021941">
    <property type="entry name" value="DUF3556_TM"/>
</dbReference>
<sequence>MGFLSPRLPDLDYENWRRGTRMQRLRPIVLDWASAGVGTPDVVLLGYVVKIVLYVAVAIGIGWATPGLGTPARFFDWWDEPLFFQKLVVWTLLFEVLGLGCGFGPLTLRFLPPIGGPLYWLRPGTIRLPPWPERVPGTRGSTRTPLDVALYVGVLATAVFALTSPATEPTAHGDASALAPARLLPILVLLALTGLRDKAIFLAARTEVYGSFLVMLMLPGADGLVGAKLVMLAIWWGAAVSKFNHHFPYVVAVMMSNNPIVRSTTFKRKLFRDYPNDLRPSKVSAFLAHGTGTAFEIVMPAVIYLAHGSKLAIAAAILFTVFHLNILTSLPIGVPLEWNVFMIMGTWILFVDHGSLSLGDLTGPWALLFIAALVALVAYGNFVPKHTSFLMSMRYYAGNWPTGLWLFTPSALEKWDSGLVKSSPFPAQQLTRLYDEPAAEYFDHRQYAFRSMHTHGRALYGLIPRAGGTDHERYRVVEGEIVAGSAIGWNFGDGHLHNEQLITAVQQRCRFEPGELRVIVLESQPMHRQRQEYRLIDAATGTFEVGHVEVSDMLTGQPWDGTIPVHVHAAVEGAA</sequence>
<feature type="transmembrane region" description="Helical" evidence="1">
    <location>
        <begin position="286"/>
        <end position="305"/>
    </location>
</feature>
<gene>
    <name evidence="2" type="ORF">BJY24_004606</name>
</gene>
<accession>A0A7W9UJQ3</accession>
<organism evidence="2 3">
    <name type="scientific">Nocardia transvalensis</name>
    <dbReference type="NCBI Taxonomy" id="37333"/>
    <lineage>
        <taxon>Bacteria</taxon>
        <taxon>Bacillati</taxon>
        <taxon>Actinomycetota</taxon>
        <taxon>Actinomycetes</taxon>
        <taxon>Mycobacteriales</taxon>
        <taxon>Nocardiaceae</taxon>
        <taxon>Nocardia</taxon>
    </lineage>
</organism>
<feature type="transmembrane region" description="Helical" evidence="1">
    <location>
        <begin position="148"/>
        <end position="167"/>
    </location>
</feature>
<keyword evidence="1" id="KW-0812">Transmembrane</keyword>
<dbReference type="RefSeq" id="WP_040749037.1">
    <property type="nucleotide sequence ID" value="NZ_JACHIT010000002.1"/>
</dbReference>
<feature type="transmembrane region" description="Helical" evidence="1">
    <location>
        <begin position="208"/>
        <end position="235"/>
    </location>
</feature>
<name>A0A7W9UJQ3_9NOCA</name>
<feature type="transmembrane region" description="Helical" evidence="1">
    <location>
        <begin position="42"/>
        <end position="63"/>
    </location>
</feature>
<dbReference type="AlphaFoldDB" id="A0A7W9UJQ3"/>
<dbReference type="Proteomes" id="UP000540412">
    <property type="component" value="Unassembled WGS sequence"/>
</dbReference>
<keyword evidence="1" id="KW-0472">Membrane</keyword>
<keyword evidence="3" id="KW-1185">Reference proteome</keyword>